<gene>
    <name evidence="2" type="ORF">VB738_00630</name>
</gene>
<dbReference type="RefSeq" id="WP_323303889.1">
    <property type="nucleotide sequence ID" value="NZ_JAYGHX010000001.1"/>
</dbReference>
<sequence length="129" mass="13831">MYLAISVARMLVLPAAGILVEVLIRQAAFTPELVGKRLVFGAVGVRLGMAGRRQILQLRYTAEVILSLKSEDSPVLVRELGFANLLIGMISLIGLIGLVLPSWNPAAVLTGGVLYALAGIHHTFRGDRN</sequence>
<keyword evidence="1" id="KW-1133">Transmembrane helix</keyword>
<proteinExistence type="predicted"/>
<name>A0ABU5RNU0_9CYAN</name>
<comment type="caution">
    <text evidence="2">The sequence shown here is derived from an EMBL/GenBank/DDBJ whole genome shotgun (WGS) entry which is preliminary data.</text>
</comment>
<evidence type="ECO:0000256" key="1">
    <source>
        <dbReference type="SAM" id="Phobius"/>
    </source>
</evidence>
<keyword evidence="3" id="KW-1185">Reference proteome</keyword>
<evidence type="ECO:0000313" key="2">
    <source>
        <dbReference type="EMBL" id="MEA5389752.1"/>
    </source>
</evidence>
<feature type="transmembrane region" description="Helical" evidence="1">
    <location>
        <begin position="80"/>
        <end position="100"/>
    </location>
</feature>
<feature type="transmembrane region" description="Helical" evidence="1">
    <location>
        <begin position="106"/>
        <end position="124"/>
    </location>
</feature>
<keyword evidence="1" id="KW-0472">Membrane</keyword>
<evidence type="ECO:0000313" key="3">
    <source>
        <dbReference type="Proteomes" id="UP001304461"/>
    </source>
</evidence>
<dbReference type="EMBL" id="JAYGHX010000001">
    <property type="protein sequence ID" value="MEA5389752.1"/>
    <property type="molecule type" value="Genomic_DNA"/>
</dbReference>
<reference evidence="2 3" key="1">
    <citation type="submission" date="2023-12" db="EMBL/GenBank/DDBJ databases">
        <title>Baltic Sea Cyanobacteria.</title>
        <authorList>
            <person name="Delbaje E."/>
            <person name="Fewer D.P."/>
            <person name="Shishido T.K."/>
        </authorList>
    </citation>
    <scope>NUCLEOTIDE SEQUENCE [LARGE SCALE GENOMIC DNA]</scope>
    <source>
        <strain evidence="2 3">UHCC 0139</strain>
    </source>
</reference>
<organism evidence="2 3">
    <name type="scientific">Cyanobium gracile UHCC 0139</name>
    <dbReference type="NCBI Taxonomy" id="3110308"/>
    <lineage>
        <taxon>Bacteria</taxon>
        <taxon>Bacillati</taxon>
        <taxon>Cyanobacteriota</taxon>
        <taxon>Cyanophyceae</taxon>
        <taxon>Synechococcales</taxon>
        <taxon>Prochlorococcaceae</taxon>
        <taxon>Cyanobium</taxon>
    </lineage>
</organism>
<accession>A0ABU5RNU0</accession>
<protein>
    <submittedName>
        <fullName evidence="2">Uncharacterized protein</fullName>
    </submittedName>
</protein>
<keyword evidence="1" id="KW-0812">Transmembrane</keyword>
<dbReference type="Proteomes" id="UP001304461">
    <property type="component" value="Unassembled WGS sequence"/>
</dbReference>